<dbReference type="InterPro" id="IPR005467">
    <property type="entry name" value="His_kinase_dom"/>
</dbReference>
<dbReference type="PROSITE" id="PS50109">
    <property type="entry name" value="HIS_KIN"/>
    <property type="match status" value="1"/>
</dbReference>
<evidence type="ECO:0000256" key="6">
    <source>
        <dbReference type="ARBA" id="ARBA00022777"/>
    </source>
</evidence>
<dbReference type="Gene3D" id="1.10.287.130">
    <property type="match status" value="1"/>
</dbReference>
<dbReference type="InterPro" id="IPR003661">
    <property type="entry name" value="HisK_dim/P_dom"/>
</dbReference>
<keyword evidence="4" id="KW-0597">Phosphoprotein</keyword>
<evidence type="ECO:0000259" key="9">
    <source>
        <dbReference type="PROSITE" id="PS50109"/>
    </source>
</evidence>
<keyword evidence="8" id="KW-0812">Transmembrane</keyword>
<dbReference type="PANTHER" id="PTHR45453">
    <property type="entry name" value="PHOSPHATE REGULON SENSOR PROTEIN PHOR"/>
    <property type="match status" value="1"/>
</dbReference>
<evidence type="ECO:0000256" key="8">
    <source>
        <dbReference type="SAM" id="Phobius"/>
    </source>
</evidence>
<dbReference type="InterPro" id="IPR050351">
    <property type="entry name" value="BphY/WalK/GraS-like"/>
</dbReference>
<evidence type="ECO:0000256" key="3">
    <source>
        <dbReference type="ARBA" id="ARBA00012438"/>
    </source>
</evidence>
<dbReference type="Pfam" id="PF00512">
    <property type="entry name" value="HisKA"/>
    <property type="match status" value="1"/>
</dbReference>
<feature type="transmembrane region" description="Helical" evidence="8">
    <location>
        <begin position="12"/>
        <end position="36"/>
    </location>
</feature>
<comment type="caution">
    <text evidence="10">The sequence shown here is derived from an EMBL/GenBank/DDBJ whole genome shotgun (WGS) entry which is preliminary data.</text>
</comment>
<dbReference type="InterPro" id="IPR003594">
    <property type="entry name" value="HATPase_dom"/>
</dbReference>
<evidence type="ECO:0000313" key="10">
    <source>
        <dbReference type="EMBL" id="MBC5727899.1"/>
    </source>
</evidence>
<dbReference type="InterPro" id="IPR036890">
    <property type="entry name" value="HATPase_C_sf"/>
</dbReference>
<keyword evidence="6 10" id="KW-0418">Kinase</keyword>
<dbReference type="EMBL" id="JACOPS010000002">
    <property type="protein sequence ID" value="MBC5727899.1"/>
    <property type="molecule type" value="Genomic_DNA"/>
</dbReference>
<comment type="subcellular location">
    <subcellularLocation>
        <location evidence="2">Membrane</location>
    </subcellularLocation>
</comment>
<evidence type="ECO:0000256" key="1">
    <source>
        <dbReference type="ARBA" id="ARBA00000085"/>
    </source>
</evidence>
<dbReference type="EC" id="2.7.13.3" evidence="3"/>
<evidence type="ECO:0000256" key="7">
    <source>
        <dbReference type="ARBA" id="ARBA00023012"/>
    </source>
</evidence>
<dbReference type="PANTHER" id="PTHR45453:SF1">
    <property type="entry name" value="PHOSPHATE REGULON SENSOR PROTEIN PHOR"/>
    <property type="match status" value="1"/>
</dbReference>
<dbReference type="SUPFAM" id="SSF55874">
    <property type="entry name" value="ATPase domain of HSP90 chaperone/DNA topoisomerase II/histidine kinase"/>
    <property type="match status" value="1"/>
</dbReference>
<proteinExistence type="predicted"/>
<comment type="catalytic activity">
    <reaction evidence="1">
        <text>ATP + protein L-histidine = ADP + protein N-phospho-L-histidine.</text>
        <dbReference type="EC" id="2.7.13.3"/>
    </reaction>
</comment>
<keyword evidence="8" id="KW-0472">Membrane</keyword>
<dbReference type="RefSeq" id="WP_186935142.1">
    <property type="nucleotide sequence ID" value="NZ_JACOPS010000002.1"/>
</dbReference>
<name>A0ABR7HK79_9FIRM</name>
<gene>
    <name evidence="10" type="ORF">H8R91_05080</name>
</gene>
<dbReference type="SMART" id="SM00388">
    <property type="entry name" value="HisKA"/>
    <property type="match status" value="1"/>
</dbReference>
<dbReference type="Gene3D" id="3.30.565.10">
    <property type="entry name" value="Histidine kinase-like ATPase, C-terminal domain"/>
    <property type="match status" value="1"/>
</dbReference>
<dbReference type="CDD" id="cd00082">
    <property type="entry name" value="HisKA"/>
    <property type="match status" value="1"/>
</dbReference>
<evidence type="ECO:0000256" key="5">
    <source>
        <dbReference type="ARBA" id="ARBA00022679"/>
    </source>
</evidence>
<evidence type="ECO:0000256" key="4">
    <source>
        <dbReference type="ARBA" id="ARBA00022553"/>
    </source>
</evidence>
<evidence type="ECO:0000256" key="2">
    <source>
        <dbReference type="ARBA" id="ARBA00004370"/>
    </source>
</evidence>
<dbReference type="GO" id="GO:0016301">
    <property type="term" value="F:kinase activity"/>
    <property type="evidence" value="ECO:0007669"/>
    <property type="project" value="UniProtKB-KW"/>
</dbReference>
<keyword evidence="8" id="KW-1133">Transmembrane helix</keyword>
<sequence length="594" mass="69163">MNKKLKKENRKILINIISIVLLICLLTIGTFSYLTYNFTKQIDQYQAELQSKYIYDNTKYIDITESGQINTFIVTNLNNYYYGNSSYNDIYVSLENDYYNISVDSANKMTIKLDDYYSSFDTFSDTDNMVNDYSLGGYLDYFTLRNSMTDEQYNKIADYLNSEPDENGNYYILSVNQYAMDNYNGVGTDEMIPIRLEILRTNENHVWYAEDEHIEYFDLSSDKISEIKELQKQVEENYKINNDSASNTVLIGPIHSIGDMKKNEITKDFFFNGGKENELKEYNKNNPEDSDIFTAYIPLDNFSFIYRQIYEASPNYTDGFSSVDEMNSYNQKTCKITVYQKLEPLKACMATLIIGNSIILAFFILIGILLSLIIWRNFKNRAIREQHRMEMTNAVAHNLKTPLCIINGFSENLREESGYLTKQHYINVIQEQANEMDILVHKMLDFSKLETDSAKLNIKSFNIKTELENIAKKYNNISSKNIIVTADDKEIFADKELMELVFENLIENAVKYSKDNSDIKISFANNNFNISNECDEISKKDLKKIWKPYNRLEKDEEVRGTGIGLSIVKHILKLHRIKPYTEYSGGRLIIGFYI</sequence>
<feature type="domain" description="Histidine kinase" evidence="9">
    <location>
        <begin position="394"/>
        <end position="594"/>
    </location>
</feature>
<keyword evidence="7" id="KW-0902">Two-component regulatory system</keyword>
<protein>
    <recommendedName>
        <fullName evidence="3">histidine kinase</fullName>
        <ecNumber evidence="3">2.7.13.3</ecNumber>
    </recommendedName>
</protein>
<dbReference type="SMART" id="SM00387">
    <property type="entry name" value="HATPase_c"/>
    <property type="match status" value="1"/>
</dbReference>
<reference evidence="10 11" key="1">
    <citation type="submission" date="2020-08" db="EMBL/GenBank/DDBJ databases">
        <title>Genome public.</title>
        <authorList>
            <person name="Liu C."/>
            <person name="Sun Q."/>
        </authorList>
    </citation>
    <scope>NUCLEOTIDE SEQUENCE [LARGE SCALE GENOMIC DNA]</scope>
    <source>
        <strain evidence="10 11">NSJ-71</strain>
    </source>
</reference>
<dbReference type="Pfam" id="PF02518">
    <property type="entry name" value="HATPase_c"/>
    <property type="match status" value="1"/>
</dbReference>
<evidence type="ECO:0000313" key="11">
    <source>
        <dbReference type="Proteomes" id="UP000636755"/>
    </source>
</evidence>
<keyword evidence="5" id="KW-0808">Transferase</keyword>
<organism evidence="10 11">
    <name type="scientific">Ruminococcus intestinalis</name>
    <dbReference type="NCBI Taxonomy" id="2763066"/>
    <lineage>
        <taxon>Bacteria</taxon>
        <taxon>Bacillati</taxon>
        <taxon>Bacillota</taxon>
        <taxon>Clostridia</taxon>
        <taxon>Eubacteriales</taxon>
        <taxon>Oscillospiraceae</taxon>
        <taxon>Ruminococcus</taxon>
    </lineage>
</organism>
<feature type="transmembrane region" description="Helical" evidence="8">
    <location>
        <begin position="349"/>
        <end position="375"/>
    </location>
</feature>
<accession>A0ABR7HK79</accession>
<dbReference type="SUPFAM" id="SSF47384">
    <property type="entry name" value="Homodimeric domain of signal transducing histidine kinase"/>
    <property type="match status" value="1"/>
</dbReference>
<keyword evidence="11" id="KW-1185">Reference proteome</keyword>
<dbReference type="Proteomes" id="UP000636755">
    <property type="component" value="Unassembled WGS sequence"/>
</dbReference>
<dbReference type="InterPro" id="IPR036097">
    <property type="entry name" value="HisK_dim/P_sf"/>
</dbReference>